<comment type="caution">
    <text evidence="1">The sequence shown here is derived from an EMBL/GenBank/DDBJ whole genome shotgun (WGS) entry which is preliminary data.</text>
</comment>
<dbReference type="EMBL" id="CM037619">
    <property type="protein sequence ID" value="KAH8007087.1"/>
    <property type="molecule type" value="Genomic_DNA"/>
</dbReference>
<organism evidence="1 2">
    <name type="scientific">Sphaerodactylus townsendi</name>
    <dbReference type="NCBI Taxonomy" id="933632"/>
    <lineage>
        <taxon>Eukaryota</taxon>
        <taxon>Metazoa</taxon>
        <taxon>Chordata</taxon>
        <taxon>Craniata</taxon>
        <taxon>Vertebrata</taxon>
        <taxon>Euteleostomi</taxon>
        <taxon>Lepidosauria</taxon>
        <taxon>Squamata</taxon>
        <taxon>Bifurcata</taxon>
        <taxon>Gekkota</taxon>
        <taxon>Sphaerodactylidae</taxon>
        <taxon>Sphaerodactylus</taxon>
    </lineage>
</organism>
<sequence>MPRYTVHVRGEWLAVPCQNGTNTVRWLGKEAVRRYMKNKPDNGGFTSVEEVEFYVRRCKGLGLLDHDDKLEVALEDNEFVEVDGNSLTTEKLVSLGKGLYKIKLTPEAEIKVRESSDVIKNIVEDAKGVGKPLIPERSRMLLALRINVLAKGYSGISLETLQQTVDAFNASCLPYIPEQGTVGASGDLAPLAHLALGLIGEGKMWSPKSGWADAKYVRII</sequence>
<proteinExistence type="predicted"/>
<name>A0ACB8FNZ2_9SAUR</name>
<dbReference type="Proteomes" id="UP000827872">
    <property type="component" value="Linkage Group LG06"/>
</dbReference>
<protein>
    <submittedName>
        <fullName evidence="1">Uncharacterized protein</fullName>
    </submittedName>
</protein>
<accession>A0ACB8FNZ2</accession>
<reference evidence="1" key="1">
    <citation type="submission" date="2021-08" db="EMBL/GenBank/DDBJ databases">
        <title>The first chromosome-level gecko genome reveals the dynamic sex chromosomes of Neotropical dwarf geckos (Sphaerodactylidae: Sphaerodactylus).</title>
        <authorList>
            <person name="Pinto B.J."/>
            <person name="Keating S.E."/>
            <person name="Gamble T."/>
        </authorList>
    </citation>
    <scope>NUCLEOTIDE SEQUENCE</scope>
    <source>
        <strain evidence="1">TG3544</strain>
    </source>
</reference>
<evidence type="ECO:0000313" key="2">
    <source>
        <dbReference type="Proteomes" id="UP000827872"/>
    </source>
</evidence>
<keyword evidence="2" id="KW-1185">Reference proteome</keyword>
<gene>
    <name evidence="1" type="ORF">K3G42_016891</name>
</gene>
<evidence type="ECO:0000313" key="1">
    <source>
        <dbReference type="EMBL" id="KAH8007087.1"/>
    </source>
</evidence>